<dbReference type="EMBL" id="DF143965">
    <property type="protein sequence ID" value="GAA55116.1"/>
    <property type="molecule type" value="Genomic_DNA"/>
</dbReference>
<keyword evidence="2" id="KW-1185">Reference proteome</keyword>
<protein>
    <submittedName>
        <fullName evidence="1">Uncharacterized protein</fullName>
    </submittedName>
</protein>
<gene>
    <name evidence="1" type="ORF">CLF_106880</name>
</gene>
<name>G7YQ85_CLOSI</name>
<reference evidence="1" key="1">
    <citation type="journal article" date="2011" name="Genome Biol.">
        <title>The draft genome of the carcinogenic human liver fluke Clonorchis sinensis.</title>
        <authorList>
            <person name="Wang X."/>
            <person name="Chen W."/>
            <person name="Huang Y."/>
            <person name="Sun J."/>
            <person name="Men J."/>
            <person name="Liu H."/>
            <person name="Luo F."/>
            <person name="Guo L."/>
            <person name="Lv X."/>
            <person name="Deng C."/>
            <person name="Zhou C."/>
            <person name="Fan Y."/>
            <person name="Li X."/>
            <person name="Huang L."/>
            <person name="Hu Y."/>
            <person name="Liang C."/>
            <person name="Hu X."/>
            <person name="Xu J."/>
            <person name="Yu X."/>
        </authorList>
    </citation>
    <scope>NUCLEOTIDE SEQUENCE [LARGE SCALE GENOMIC DNA]</scope>
    <source>
        <strain evidence="1">Henan</strain>
    </source>
</reference>
<dbReference type="AlphaFoldDB" id="G7YQ85"/>
<dbReference type="Proteomes" id="UP000008909">
    <property type="component" value="Unassembled WGS sequence"/>
</dbReference>
<proteinExistence type="predicted"/>
<accession>G7YQ85</accession>
<organism evidence="1 2">
    <name type="scientific">Clonorchis sinensis</name>
    <name type="common">Chinese liver fluke</name>
    <dbReference type="NCBI Taxonomy" id="79923"/>
    <lineage>
        <taxon>Eukaryota</taxon>
        <taxon>Metazoa</taxon>
        <taxon>Spiralia</taxon>
        <taxon>Lophotrochozoa</taxon>
        <taxon>Platyhelminthes</taxon>
        <taxon>Trematoda</taxon>
        <taxon>Digenea</taxon>
        <taxon>Opisthorchiida</taxon>
        <taxon>Opisthorchiata</taxon>
        <taxon>Opisthorchiidae</taxon>
        <taxon>Clonorchis</taxon>
    </lineage>
</organism>
<evidence type="ECO:0000313" key="2">
    <source>
        <dbReference type="Proteomes" id="UP000008909"/>
    </source>
</evidence>
<evidence type="ECO:0000313" key="1">
    <source>
        <dbReference type="EMBL" id="GAA55116.1"/>
    </source>
</evidence>
<sequence>MDILNYGQVIRLGMVVAIPRVCGQPRTWKARRGFLSWPRELAEVGRSHFKIGGILLVRLGVSGEVNHSLDGVDNSKQGLRTGYCPSLKHGTTRKGDEFSKARSLLLLHPWDTFDDACGPWILGLKCTLRYCTIDVHTAPSLSLIGMIEQLTLREAPDARWKQVALFKRFLDVEGVEETQATNNFGYVFKATNIRPVDTTLILSWSWMSWVSGIRLCTSSWKADSLFPCVNCSAYPENGGGAASSENFCHGQVGGTMASCRARFWLRRHVVLLPCRKSYQEAHSGKVCKYCAARTRDLSLILRPDGSTSPSNGCTCTIKLVHFCNVANNRLENATGRLRNRVNHRDTLEHAIQKDVDGPVSTAHQEGLAIPGNTCVTITTIKKIQLFMWLPGESEAVARGICGVEVALSSMAEGALPIWILLCQISANPSINFDKFYQLGRIELIWLESYWKSHADDVDFLDVESDSTNQQNGDRHPWDNVRKGSGKSLTKTVFLSDGPNTSKVSPVDLLQNNRWKNQHCDPYCFVDPKRACYAQRRYEIRSDISELLVGFGGNIRLAMLHGWHTVRHDHSIAVRIKHDWMGLAGTGDCAKKRAIIKRSIPIKASSGCYNLNAAGKYIMQRSLQPKRHGYYVKYHRSYGNRKKRGQWACVVAVPNNPSDPYPQRFASVCISNWTKNTRFPLCLFRRLTLRPLATEMHTPRLIISVTGLSRNRSLSVQ</sequence>
<reference key="2">
    <citation type="submission" date="2011-10" db="EMBL/GenBank/DDBJ databases">
        <title>The genome and transcriptome sequence of Clonorchis sinensis provide insights into the carcinogenic liver fluke.</title>
        <authorList>
            <person name="Wang X."/>
            <person name="Huang Y."/>
            <person name="Chen W."/>
            <person name="Liu H."/>
            <person name="Guo L."/>
            <person name="Chen Y."/>
            <person name="Luo F."/>
            <person name="Zhou W."/>
            <person name="Sun J."/>
            <person name="Mao Q."/>
            <person name="Liang P."/>
            <person name="Zhou C."/>
            <person name="Tian Y."/>
            <person name="Men J."/>
            <person name="Lv X."/>
            <person name="Huang L."/>
            <person name="Zhou J."/>
            <person name="Hu Y."/>
            <person name="Li R."/>
            <person name="Zhang F."/>
            <person name="Lei H."/>
            <person name="Li X."/>
            <person name="Hu X."/>
            <person name="Liang C."/>
            <person name="Xu J."/>
            <person name="Wu Z."/>
            <person name="Yu X."/>
        </authorList>
    </citation>
    <scope>NUCLEOTIDE SEQUENCE</scope>
    <source>
        <strain>Henan</strain>
    </source>
</reference>